<keyword evidence="1" id="KW-0812">Transmembrane</keyword>
<dbReference type="GO" id="GO:0016758">
    <property type="term" value="F:hexosyltransferase activity"/>
    <property type="evidence" value="ECO:0007669"/>
    <property type="project" value="UniProtKB-ARBA"/>
</dbReference>
<dbReference type="STRING" id="1548018.LS64_03295"/>
<keyword evidence="4" id="KW-1185">Reference proteome</keyword>
<evidence type="ECO:0000313" key="3">
    <source>
        <dbReference type="EMBL" id="TLD95906.1"/>
    </source>
</evidence>
<sequence length="580" mass="66562">MFNPKVAIIVPIFNVEKFLTPCLESCQKQSYKNIEVIMIDDGSSDSCFDIALDFVRRDSRFVLIKKPNGGQGSARNVGLDYLFNELELCDLDSKNYNILDKKLGNIESNLQDSIKMQKGFYTYRGAFAEARQRSEAVTLNAKQEVFVFFNADSKDLIESKSQDSINLESKCEYVHFLDSDDELTLDCIEVCVKTLNEFIESNLQDSKISNLDSKKLGNIESNAKDSMNLQNQDSMESKNVLLKNSETQKIDSIESNMQNSQLQDLSQSIPTRPPICKIKTNPATANFANAQENIESKLEDSKKLENIESKLQDSMKSQNLDSKNLSSTHRPIKENVAQHHNLKGVAVWHDFCNINENGERFDGGIIKRSSEFKDGQILQNTQLLDYKARSLIAMCWSMLFPLESFRKNRIRFLDFVHSEDQLFSFMILTNLQNVIFMGNELYKYRIRAGSTMNFNAKTHTPPPFKAPLLNAFKDAKVGSEYYLSYSFLAMGASLLDFSELDSNSEYKERLQNGVKFMLRHRCSALRCVAISKSDPQDCLSLFKKVKQRLPKGYFKFSTLFAFYFPFLQKVFYFLLQKFKK</sequence>
<feature type="transmembrane region" description="Helical" evidence="1">
    <location>
        <begin position="553"/>
        <end position="575"/>
    </location>
</feature>
<dbReference type="Pfam" id="PF00535">
    <property type="entry name" value="Glycos_transf_2"/>
    <property type="match status" value="1"/>
</dbReference>
<dbReference type="AlphaFoldDB" id="A0A347VQX0"/>
<accession>A0A347VQX0</accession>
<dbReference type="EMBL" id="JRMP02000001">
    <property type="protein sequence ID" value="TLD95906.1"/>
    <property type="molecule type" value="Genomic_DNA"/>
</dbReference>
<dbReference type="SUPFAM" id="SSF53448">
    <property type="entry name" value="Nucleotide-diphospho-sugar transferases"/>
    <property type="match status" value="2"/>
</dbReference>
<protein>
    <submittedName>
        <fullName evidence="3">Glycosyltransferase</fullName>
    </submittedName>
</protein>
<dbReference type="CDD" id="cd00761">
    <property type="entry name" value="Glyco_tranf_GTA_type"/>
    <property type="match status" value="1"/>
</dbReference>
<evidence type="ECO:0000313" key="4">
    <source>
        <dbReference type="Proteomes" id="UP000029714"/>
    </source>
</evidence>
<proteinExistence type="predicted"/>
<evidence type="ECO:0000259" key="2">
    <source>
        <dbReference type="Pfam" id="PF00535"/>
    </source>
</evidence>
<dbReference type="PANTHER" id="PTHR22916">
    <property type="entry name" value="GLYCOSYLTRANSFERASE"/>
    <property type="match status" value="1"/>
</dbReference>
<name>A0A347VQX0_9HELI</name>
<dbReference type="InterPro" id="IPR001173">
    <property type="entry name" value="Glyco_trans_2-like"/>
</dbReference>
<organism evidence="3 4">
    <name type="scientific">Helicobacter saguini</name>
    <dbReference type="NCBI Taxonomy" id="1548018"/>
    <lineage>
        <taxon>Bacteria</taxon>
        <taxon>Pseudomonadati</taxon>
        <taxon>Campylobacterota</taxon>
        <taxon>Epsilonproteobacteria</taxon>
        <taxon>Campylobacterales</taxon>
        <taxon>Helicobacteraceae</taxon>
        <taxon>Helicobacter</taxon>
    </lineage>
</organism>
<evidence type="ECO:0000256" key="1">
    <source>
        <dbReference type="SAM" id="Phobius"/>
    </source>
</evidence>
<dbReference type="RefSeq" id="WP_034570574.1">
    <property type="nucleotide sequence ID" value="NZ_JRMP02000001.1"/>
</dbReference>
<reference evidence="3 4" key="1">
    <citation type="journal article" date="2014" name="Genome Announc.">
        <title>Draft genome sequences of eight enterohepatic helicobacter species isolated from both laboratory and wild rodents.</title>
        <authorList>
            <person name="Sheh A."/>
            <person name="Shen Z."/>
            <person name="Fox J.G."/>
        </authorList>
    </citation>
    <scope>NUCLEOTIDE SEQUENCE [LARGE SCALE GENOMIC DNA]</scope>
    <source>
        <strain evidence="3 4">MIT 97-6194</strain>
    </source>
</reference>
<reference evidence="3 4" key="2">
    <citation type="journal article" date="2016" name="Infect. Immun.">
        <title>Helicobacter saguini, a Novel Helicobacter Isolated from Cotton-Top Tamarins with Ulcerative Colitis, Has Proinflammatory Properties and Induces Typhlocolitis and Dysplasia in Gnotobiotic IL-10-/- Mice.</title>
        <authorList>
            <person name="Shen Z."/>
            <person name="Mannion A."/>
            <person name="Whary M.T."/>
            <person name="Muthupalani S."/>
            <person name="Sheh A."/>
            <person name="Feng Y."/>
            <person name="Gong G."/>
            <person name="Vandamme P."/>
            <person name="Holcombe H.R."/>
            <person name="Paster B.J."/>
            <person name="Fox J.G."/>
        </authorList>
    </citation>
    <scope>NUCLEOTIDE SEQUENCE [LARGE SCALE GENOMIC DNA]</scope>
    <source>
        <strain evidence="3 4">MIT 97-6194</strain>
    </source>
</reference>
<dbReference type="OrthoDB" id="5372349at2"/>
<keyword evidence="1" id="KW-0472">Membrane</keyword>
<feature type="domain" description="Glycosyltransferase 2-like" evidence="2">
    <location>
        <begin position="8"/>
        <end position="81"/>
    </location>
</feature>
<keyword evidence="1" id="KW-1133">Transmembrane helix</keyword>
<comment type="caution">
    <text evidence="3">The sequence shown here is derived from an EMBL/GenBank/DDBJ whole genome shotgun (WGS) entry which is preliminary data.</text>
</comment>
<dbReference type="Gene3D" id="3.90.550.10">
    <property type="entry name" value="Spore Coat Polysaccharide Biosynthesis Protein SpsA, Chain A"/>
    <property type="match status" value="2"/>
</dbReference>
<dbReference type="InterPro" id="IPR029044">
    <property type="entry name" value="Nucleotide-diphossugar_trans"/>
</dbReference>
<gene>
    <name evidence="3" type="ORF">LS64_000650</name>
</gene>
<dbReference type="Proteomes" id="UP000029714">
    <property type="component" value="Unassembled WGS sequence"/>
</dbReference>